<evidence type="ECO:0000313" key="2">
    <source>
        <dbReference type="Proteomes" id="UP000255163"/>
    </source>
</evidence>
<accession>A0A376FGA6</accession>
<dbReference type="RefSeq" id="WP_054830437.1">
    <property type="nucleotide sequence ID" value="NZ_CP011863.1"/>
</dbReference>
<dbReference type="InterPro" id="IPR003458">
    <property type="entry name" value="Phage_T4_Gp38_tail_assem"/>
</dbReference>
<organism evidence="1 2">
    <name type="scientific">Enterobacter asburiae</name>
    <dbReference type="NCBI Taxonomy" id="61645"/>
    <lineage>
        <taxon>Bacteria</taxon>
        <taxon>Pseudomonadati</taxon>
        <taxon>Pseudomonadota</taxon>
        <taxon>Gammaproteobacteria</taxon>
        <taxon>Enterobacterales</taxon>
        <taxon>Enterobacteriaceae</taxon>
        <taxon>Enterobacter</taxon>
        <taxon>Enterobacter cloacae complex</taxon>
    </lineage>
</organism>
<sequence length="142" mass="15853">MNYIYSAINNSFYPSSMKDDYQRADTWPDDAVEVDDNIYLEFTAEPPEGKMRIAGENGLPVWGDLTPPTREEMIKAAEQQQQQLIDSAMQSVSVIQLKLQAGRILTDSEKAKLNAILDYIDAVTAVNTTNAPNVDWPTLPAE</sequence>
<evidence type="ECO:0000313" key="1">
    <source>
        <dbReference type="EMBL" id="STD22364.1"/>
    </source>
</evidence>
<reference evidence="1 2" key="1">
    <citation type="submission" date="2018-06" db="EMBL/GenBank/DDBJ databases">
        <authorList>
            <consortium name="Pathogen Informatics"/>
            <person name="Doyle S."/>
        </authorList>
    </citation>
    <scope>NUCLEOTIDE SEQUENCE [LARGE SCALE GENOMIC DNA]</scope>
    <source>
        <strain evidence="1 2">NCTC12123</strain>
    </source>
</reference>
<name>A0A376FGA6_ENTAS</name>
<dbReference type="EMBL" id="UFYI01000007">
    <property type="protein sequence ID" value="STD22364.1"/>
    <property type="molecule type" value="Genomic_DNA"/>
</dbReference>
<dbReference type="PANTHER" id="PTHR34413:SF1">
    <property type="entry name" value="CYTOPLASMIC PROTEIN"/>
    <property type="match status" value="1"/>
</dbReference>
<dbReference type="InterPro" id="IPR051220">
    <property type="entry name" value="TFA_Chaperone"/>
</dbReference>
<proteinExistence type="predicted"/>
<dbReference type="Proteomes" id="UP000255163">
    <property type="component" value="Unassembled WGS sequence"/>
</dbReference>
<dbReference type="PANTHER" id="PTHR34413">
    <property type="entry name" value="PROPHAGE TAIL FIBER ASSEMBLY PROTEIN HOMOLOG TFAE-RELATED-RELATED"/>
    <property type="match status" value="1"/>
</dbReference>
<gene>
    <name evidence="1" type="ORF">NCTC12123_03245</name>
</gene>
<dbReference type="AlphaFoldDB" id="A0A376FGA6"/>
<dbReference type="Pfam" id="PF02413">
    <property type="entry name" value="Caudo_TAP"/>
    <property type="match status" value="1"/>
</dbReference>
<protein>
    <submittedName>
        <fullName evidence="1">Tail assembly chaperone gp38</fullName>
    </submittedName>
</protein>